<keyword evidence="3 8" id="KW-0812">Transmembrane</keyword>
<dbReference type="InterPro" id="IPR036598">
    <property type="entry name" value="GOLD_dom_sf"/>
</dbReference>
<evidence type="ECO:0000256" key="8">
    <source>
        <dbReference type="RuleBase" id="RU003827"/>
    </source>
</evidence>
<feature type="chain" id="PRO_5040947304" evidence="9">
    <location>
        <begin position="24"/>
        <end position="122"/>
    </location>
</feature>
<evidence type="ECO:0000256" key="7">
    <source>
        <dbReference type="ARBA" id="ARBA00037847"/>
    </source>
</evidence>
<feature type="domain" description="GOLD" evidence="10">
    <location>
        <begin position="35"/>
        <end position="122"/>
    </location>
</feature>
<evidence type="ECO:0000259" key="10">
    <source>
        <dbReference type="PROSITE" id="PS50866"/>
    </source>
</evidence>
<protein>
    <submittedName>
        <fullName evidence="11">Transmembrane emp24 domain-containing protein 7</fullName>
    </submittedName>
</protein>
<dbReference type="Proteomes" id="UP001163046">
    <property type="component" value="Unassembled WGS sequence"/>
</dbReference>
<dbReference type="PANTHER" id="PTHR22811">
    <property type="entry name" value="TRANSMEMBRANE EMP24 DOMAIN-CONTAINING PROTEIN"/>
    <property type="match status" value="1"/>
</dbReference>
<organism evidence="11 12">
    <name type="scientific">Desmophyllum pertusum</name>
    <dbReference type="NCBI Taxonomy" id="174260"/>
    <lineage>
        <taxon>Eukaryota</taxon>
        <taxon>Metazoa</taxon>
        <taxon>Cnidaria</taxon>
        <taxon>Anthozoa</taxon>
        <taxon>Hexacorallia</taxon>
        <taxon>Scleractinia</taxon>
        <taxon>Caryophylliina</taxon>
        <taxon>Caryophylliidae</taxon>
        <taxon>Desmophyllum</taxon>
    </lineage>
</organism>
<feature type="signal peptide" evidence="9">
    <location>
        <begin position="1"/>
        <end position="23"/>
    </location>
</feature>
<name>A0A9X0DCP2_9CNID</name>
<dbReference type="Pfam" id="PF01105">
    <property type="entry name" value="EMP24_GP25L"/>
    <property type="match status" value="1"/>
</dbReference>
<keyword evidence="5" id="KW-1133">Transmembrane helix</keyword>
<evidence type="ECO:0000313" key="12">
    <source>
        <dbReference type="Proteomes" id="UP001163046"/>
    </source>
</evidence>
<evidence type="ECO:0000256" key="2">
    <source>
        <dbReference type="ARBA" id="ARBA00007104"/>
    </source>
</evidence>
<comment type="subcellular location">
    <subcellularLocation>
        <location evidence="7">Endomembrane system</location>
        <topology evidence="7">Single-pass membrane protein</topology>
    </subcellularLocation>
    <subcellularLocation>
        <location evidence="1 8">Membrane</location>
        <topology evidence="1 8">Single-pass type I membrane protein</topology>
    </subcellularLocation>
</comment>
<keyword evidence="4 9" id="KW-0732">Signal</keyword>
<evidence type="ECO:0000256" key="6">
    <source>
        <dbReference type="ARBA" id="ARBA00023136"/>
    </source>
</evidence>
<gene>
    <name evidence="11" type="primary">TMED7</name>
    <name evidence="11" type="ORF">OS493_003582</name>
</gene>
<reference evidence="11" key="1">
    <citation type="submission" date="2023-01" db="EMBL/GenBank/DDBJ databases">
        <title>Genome assembly of the deep-sea coral Lophelia pertusa.</title>
        <authorList>
            <person name="Herrera S."/>
            <person name="Cordes E."/>
        </authorList>
    </citation>
    <scope>NUCLEOTIDE SEQUENCE</scope>
    <source>
        <strain evidence="11">USNM1676648</strain>
        <tissue evidence="11">Polyp</tissue>
    </source>
</reference>
<dbReference type="EMBL" id="MU825397">
    <property type="protein sequence ID" value="KAJ7393913.1"/>
    <property type="molecule type" value="Genomic_DNA"/>
</dbReference>
<evidence type="ECO:0000256" key="1">
    <source>
        <dbReference type="ARBA" id="ARBA00004479"/>
    </source>
</evidence>
<dbReference type="OrthoDB" id="62956at2759"/>
<dbReference type="InterPro" id="IPR009038">
    <property type="entry name" value="GOLD_dom"/>
</dbReference>
<evidence type="ECO:0000256" key="4">
    <source>
        <dbReference type="ARBA" id="ARBA00022729"/>
    </source>
</evidence>
<dbReference type="SUPFAM" id="SSF101576">
    <property type="entry name" value="Supernatant protein factor (SPF), C-terminal domain"/>
    <property type="match status" value="1"/>
</dbReference>
<evidence type="ECO:0000256" key="3">
    <source>
        <dbReference type="ARBA" id="ARBA00022692"/>
    </source>
</evidence>
<accession>A0A9X0DCP2</accession>
<comment type="caution">
    <text evidence="11">The sequence shown here is derived from an EMBL/GenBank/DDBJ whole genome shotgun (WGS) entry which is preliminary data.</text>
</comment>
<evidence type="ECO:0000313" key="11">
    <source>
        <dbReference type="EMBL" id="KAJ7393913.1"/>
    </source>
</evidence>
<dbReference type="PROSITE" id="PS50866">
    <property type="entry name" value="GOLD"/>
    <property type="match status" value="1"/>
</dbReference>
<dbReference type="GO" id="GO:0012505">
    <property type="term" value="C:endomembrane system"/>
    <property type="evidence" value="ECO:0007669"/>
    <property type="project" value="UniProtKB-SubCell"/>
</dbReference>
<sequence>MNWQSSIVVGLFVALLTLIAVECTELTFELEDNARQCFYEDIKKDSKGTLEFQVISGGNYDVDVVLYDESGKTIYDGQKKQYDSHTFTAQVKASTSSASAMNFQHLVTRWFTLISKPEMKCL</sequence>
<dbReference type="InterPro" id="IPR015720">
    <property type="entry name" value="Emp24-like"/>
</dbReference>
<comment type="similarity">
    <text evidence="2 8">Belongs to the EMP24/GP25L family.</text>
</comment>
<proteinExistence type="inferred from homology"/>
<keyword evidence="12" id="KW-1185">Reference proteome</keyword>
<keyword evidence="6" id="KW-0472">Membrane</keyword>
<evidence type="ECO:0000256" key="9">
    <source>
        <dbReference type="SAM" id="SignalP"/>
    </source>
</evidence>
<evidence type="ECO:0000256" key="5">
    <source>
        <dbReference type="ARBA" id="ARBA00022989"/>
    </source>
</evidence>
<dbReference type="AlphaFoldDB" id="A0A9X0DCP2"/>
<dbReference type="GO" id="GO:0016020">
    <property type="term" value="C:membrane"/>
    <property type="evidence" value="ECO:0007669"/>
    <property type="project" value="UniProtKB-SubCell"/>
</dbReference>